<dbReference type="InterPro" id="IPR023175">
    <property type="entry name" value="Vta1/CALS_N_sf"/>
</dbReference>
<protein>
    <recommendedName>
        <fullName evidence="14">DUF605-domain-containing protein</fullName>
    </recommendedName>
</protein>
<dbReference type="Pfam" id="PF18097">
    <property type="entry name" value="Vta1_C"/>
    <property type="match status" value="1"/>
</dbReference>
<dbReference type="PANTHER" id="PTHR46009">
    <property type="entry name" value="VACUOLAR PROTEIN SORTING-ASSOCIATED PROTEIN VTA1 HOMOLOG"/>
    <property type="match status" value="1"/>
</dbReference>
<dbReference type="GeneID" id="35600597"/>
<comment type="similarity">
    <text evidence="3">Belongs to the VTA1 family.</text>
</comment>
<dbReference type="GO" id="GO:0010008">
    <property type="term" value="C:endosome membrane"/>
    <property type="evidence" value="ECO:0007669"/>
    <property type="project" value="UniProtKB-SubCell"/>
</dbReference>
<keyword evidence="4" id="KW-0813">Transport</keyword>
<keyword evidence="8" id="KW-0472">Membrane</keyword>
<keyword evidence="13" id="KW-1185">Reference proteome</keyword>
<feature type="compositionally biased region" description="Polar residues" evidence="9">
    <location>
        <begin position="208"/>
        <end position="220"/>
    </location>
</feature>
<dbReference type="GO" id="GO:0005771">
    <property type="term" value="C:multivesicular body"/>
    <property type="evidence" value="ECO:0007669"/>
    <property type="project" value="TreeGrafter"/>
</dbReference>
<proteinExistence type="inferred from homology"/>
<dbReference type="GO" id="GO:0032511">
    <property type="term" value="P:late endosome to vacuole transport via multivesicular body sorting pathway"/>
    <property type="evidence" value="ECO:0007669"/>
    <property type="project" value="InterPro"/>
</dbReference>
<evidence type="ECO:0000256" key="1">
    <source>
        <dbReference type="ARBA" id="ARBA00004481"/>
    </source>
</evidence>
<dbReference type="GO" id="GO:0015031">
    <property type="term" value="P:protein transport"/>
    <property type="evidence" value="ECO:0007669"/>
    <property type="project" value="UniProtKB-KW"/>
</dbReference>
<feature type="compositionally biased region" description="Polar residues" evidence="9">
    <location>
        <begin position="231"/>
        <end position="243"/>
    </location>
</feature>
<feature type="compositionally biased region" description="Low complexity" evidence="9">
    <location>
        <begin position="314"/>
        <end position="334"/>
    </location>
</feature>
<dbReference type="Proteomes" id="UP000225277">
    <property type="component" value="Unassembled WGS sequence"/>
</dbReference>
<dbReference type="RefSeq" id="XP_023626474.1">
    <property type="nucleotide sequence ID" value="XM_023770706.1"/>
</dbReference>
<dbReference type="InterPro" id="IPR039431">
    <property type="entry name" value="Vta1/CALS_N"/>
</dbReference>
<dbReference type="InterPro" id="IPR041212">
    <property type="entry name" value="Vta1_C"/>
</dbReference>
<comment type="subcellular location">
    <subcellularLocation>
        <location evidence="2">Cytoplasm</location>
    </subcellularLocation>
    <subcellularLocation>
        <location evidence="1">Endosome membrane</location>
        <topology evidence="1">Peripheral membrane protein</topology>
    </subcellularLocation>
</comment>
<dbReference type="Pfam" id="PF04652">
    <property type="entry name" value="Vta1"/>
    <property type="match status" value="1"/>
</dbReference>
<dbReference type="Gene3D" id="1.25.40.270">
    <property type="entry name" value="Vacuolar protein sorting-associated protein vta1"/>
    <property type="match status" value="1"/>
</dbReference>
<accession>A0A2D3VAA8</accession>
<evidence type="ECO:0000256" key="9">
    <source>
        <dbReference type="SAM" id="MobiDB-lite"/>
    </source>
</evidence>
<evidence type="ECO:0000256" key="3">
    <source>
        <dbReference type="ARBA" id="ARBA00007895"/>
    </source>
</evidence>
<keyword evidence="7" id="KW-0653">Protein transport</keyword>
<feature type="region of interest" description="Disordered" evidence="9">
    <location>
        <begin position="193"/>
        <end position="345"/>
    </location>
</feature>
<evidence type="ECO:0000313" key="12">
    <source>
        <dbReference type="EMBL" id="CZT19584.1"/>
    </source>
</evidence>
<evidence type="ECO:0000256" key="8">
    <source>
        <dbReference type="ARBA" id="ARBA00023136"/>
    </source>
</evidence>
<feature type="domain" description="Vta1 C-terminal" evidence="11">
    <location>
        <begin position="347"/>
        <end position="382"/>
    </location>
</feature>
<feature type="compositionally biased region" description="Pro residues" evidence="9">
    <location>
        <begin position="288"/>
        <end position="297"/>
    </location>
</feature>
<dbReference type="Gene3D" id="1.20.5.420">
    <property type="entry name" value="Immunoglobulin FC, subunit C"/>
    <property type="match status" value="1"/>
</dbReference>
<evidence type="ECO:0000256" key="4">
    <source>
        <dbReference type="ARBA" id="ARBA00022448"/>
    </source>
</evidence>
<evidence type="ECO:0000256" key="2">
    <source>
        <dbReference type="ARBA" id="ARBA00004496"/>
    </source>
</evidence>
<feature type="domain" description="Vta1/callose synthase N-terminal" evidence="10">
    <location>
        <begin position="16"/>
        <end position="158"/>
    </location>
</feature>
<evidence type="ECO:0008006" key="14">
    <source>
        <dbReference type="Google" id="ProtNLM"/>
    </source>
</evidence>
<reference evidence="12 13" key="1">
    <citation type="submission" date="2016-03" db="EMBL/GenBank/DDBJ databases">
        <authorList>
            <person name="Ploux O."/>
        </authorList>
    </citation>
    <scope>NUCLEOTIDE SEQUENCE [LARGE SCALE GENOMIC DNA]</scope>
    <source>
        <strain evidence="12 13">URUG2</strain>
    </source>
</reference>
<evidence type="ECO:0000313" key="13">
    <source>
        <dbReference type="Proteomes" id="UP000225277"/>
    </source>
</evidence>
<sequence length="385" mass="41082">MAAAVPAKLKAAAPDVVKFATRAAQIEKFRPIVTYWCEYYILQQILSRQLHASDEECTNYAMQLMEKMENYKSANAANDAVVDDMAAKAYIENFALETFNRGDEAQRANKVTKQTADTFQASVTFMDLLTIWSPLEPEIAAKSKFAKFHALRIARAFKAGEDPNATNPVVEPPPNVPMTDDIEAELRNLEADTGAYKAPTVEAVSDDGQPSRSNSTSQIESMAPPPPHVASSHQGPSVVSPTGPSDAHSSRAPSIGGGYFPEVPDAPANSASAPRLPSSPADFYNNVQPPPIVPPPQAFETQPEEQPKAPPPQQTGGPAAIPSVVRPPVAPVSANGPPAGGYNTDDDAIMAAQKHAKWAISALNFEDAETAVKELREALKSLGAS</sequence>
<name>A0A2D3VAA8_9PEZI</name>
<dbReference type="OrthoDB" id="391137at2759"/>
<gene>
    <name evidence="12" type="ORF">RCC_05435</name>
</gene>
<evidence type="ECO:0000256" key="5">
    <source>
        <dbReference type="ARBA" id="ARBA00022490"/>
    </source>
</evidence>
<evidence type="ECO:0000256" key="7">
    <source>
        <dbReference type="ARBA" id="ARBA00022927"/>
    </source>
</evidence>
<dbReference type="PANTHER" id="PTHR46009:SF1">
    <property type="entry name" value="VACUOLAR PROTEIN SORTING-ASSOCIATED PROTEIN VTA1 HOMOLOG"/>
    <property type="match status" value="1"/>
</dbReference>
<dbReference type="InterPro" id="IPR044538">
    <property type="entry name" value="Vta1-like"/>
</dbReference>
<keyword evidence="5" id="KW-0963">Cytoplasm</keyword>
<keyword evidence="6" id="KW-0967">Endosome</keyword>
<dbReference type="EMBL" id="FJUY01000007">
    <property type="protein sequence ID" value="CZT19584.1"/>
    <property type="molecule type" value="Genomic_DNA"/>
</dbReference>
<dbReference type="AlphaFoldDB" id="A0A2D3VAA8"/>
<feature type="compositionally biased region" description="Low complexity" evidence="9">
    <location>
        <begin position="266"/>
        <end position="281"/>
    </location>
</feature>
<evidence type="ECO:0000259" key="11">
    <source>
        <dbReference type="Pfam" id="PF18097"/>
    </source>
</evidence>
<organism evidence="12 13">
    <name type="scientific">Ramularia collo-cygni</name>
    <dbReference type="NCBI Taxonomy" id="112498"/>
    <lineage>
        <taxon>Eukaryota</taxon>
        <taxon>Fungi</taxon>
        <taxon>Dikarya</taxon>
        <taxon>Ascomycota</taxon>
        <taxon>Pezizomycotina</taxon>
        <taxon>Dothideomycetes</taxon>
        <taxon>Dothideomycetidae</taxon>
        <taxon>Mycosphaerellales</taxon>
        <taxon>Mycosphaerellaceae</taxon>
        <taxon>Ramularia</taxon>
    </lineage>
</organism>
<evidence type="ECO:0000259" key="10">
    <source>
        <dbReference type="Pfam" id="PF04652"/>
    </source>
</evidence>
<dbReference type="STRING" id="112498.A0A2D3VAA8"/>
<evidence type="ECO:0000256" key="6">
    <source>
        <dbReference type="ARBA" id="ARBA00022753"/>
    </source>
</evidence>